<dbReference type="AlphaFoldDB" id="A0A0J6CNC7"/>
<evidence type="ECO:0008006" key="5">
    <source>
        <dbReference type="Google" id="ProtNLM"/>
    </source>
</evidence>
<organism evidence="3 4">
    <name type="scientific">Parabacteroides goldsteinii</name>
    <dbReference type="NCBI Taxonomy" id="328812"/>
    <lineage>
        <taxon>Bacteria</taxon>
        <taxon>Pseudomonadati</taxon>
        <taxon>Bacteroidota</taxon>
        <taxon>Bacteroidia</taxon>
        <taxon>Bacteroidales</taxon>
        <taxon>Tannerellaceae</taxon>
        <taxon>Parabacteroides</taxon>
    </lineage>
</organism>
<dbReference type="Proteomes" id="UP000036166">
    <property type="component" value="Unassembled WGS sequence"/>
</dbReference>
<evidence type="ECO:0000256" key="2">
    <source>
        <dbReference type="SAM" id="SignalP"/>
    </source>
</evidence>
<dbReference type="PROSITE" id="PS51257">
    <property type="entry name" value="PROKAR_LIPOPROTEIN"/>
    <property type="match status" value="1"/>
</dbReference>
<sequence length="436" mass="49888">MIKNISFSLFFALLILASGCKQKNEGTASSETEETAYQPASPKYTARHDHSTPTAKIDVESAISTSSPVRLSEVASTIEYYQVGDDKYPVTEVVAVEGGFIALNKPKLYLYRQGKKRKRVGLKTEYSNWRDNESGNNLFYDKKTTRLYVQLKKLNQETGYSTKYIGELPPLDSVLARVHYLYPDSLPNRRILKNWVEIFTPEMSVGRFYYPGTGFDYGVNTFNLKGDTLCHFYFGIDSIGTIKSDNFYNFTLFHTSYLYDNKPTFSATYCDTVYRLLDQQTIAPVYAIHLGKYKALATYVINRGDKRNKAWVDNLRENSQAVFLKVHREGKSNKSGWLDNKDKQNQDFPSEDYLMVYLKNKRQTKALPLTARGMINDLDGGLPFWPDGQTDEYMYMIRPASELKKGIKLTGSPKQETLKNFLSDLPDNQNVMIVVK</sequence>
<dbReference type="EMBL" id="LFJV01000013">
    <property type="protein sequence ID" value="KMM34720.1"/>
    <property type="molecule type" value="Genomic_DNA"/>
</dbReference>
<keyword evidence="2" id="KW-0732">Signal</keyword>
<dbReference type="Pfam" id="PF16287">
    <property type="entry name" value="DUF4933"/>
    <property type="match status" value="1"/>
</dbReference>
<feature type="region of interest" description="Disordered" evidence="1">
    <location>
        <begin position="26"/>
        <end position="51"/>
    </location>
</feature>
<proteinExistence type="predicted"/>
<evidence type="ECO:0000313" key="3">
    <source>
        <dbReference type="EMBL" id="KMM34720.1"/>
    </source>
</evidence>
<evidence type="ECO:0000313" key="4">
    <source>
        <dbReference type="Proteomes" id="UP000036166"/>
    </source>
</evidence>
<dbReference type="PATRIC" id="fig|328812.4.peg.1006"/>
<name>A0A0J6CNC7_9BACT</name>
<feature type="chain" id="PRO_5005269392" description="DUF4933 domain-containing protein" evidence="2">
    <location>
        <begin position="24"/>
        <end position="436"/>
    </location>
</feature>
<gene>
    <name evidence="3" type="ORF">ACM15_05610</name>
</gene>
<dbReference type="RefSeq" id="WP_048314675.1">
    <property type="nucleotide sequence ID" value="NZ_LFJV01000013.1"/>
</dbReference>
<evidence type="ECO:0000256" key="1">
    <source>
        <dbReference type="SAM" id="MobiDB-lite"/>
    </source>
</evidence>
<accession>A0A0J6CNC7</accession>
<feature type="signal peptide" evidence="2">
    <location>
        <begin position="1"/>
        <end position="23"/>
    </location>
</feature>
<comment type="caution">
    <text evidence="3">The sequence shown here is derived from an EMBL/GenBank/DDBJ whole genome shotgun (WGS) entry which is preliminary data.</text>
</comment>
<reference evidence="3 4" key="1">
    <citation type="submission" date="2015-06" db="EMBL/GenBank/DDBJ databases">
        <title>Draft Genome Sequence of Parabacteroides goldsteinii with Putative Novel Metallo-Beta-Lactamases Isolated from a Blood Culture from a Human Patient.</title>
        <authorList>
            <person name="Krogh T.J."/>
            <person name="Agergaard C.N."/>
            <person name="Moller-Jensen J."/>
            <person name="Justesen U.S."/>
        </authorList>
    </citation>
    <scope>NUCLEOTIDE SEQUENCE [LARGE SCALE GENOMIC DNA]</scope>
    <source>
        <strain evidence="3 4">910340</strain>
    </source>
</reference>
<protein>
    <recommendedName>
        <fullName evidence="5">DUF4933 domain-containing protein</fullName>
    </recommendedName>
</protein>
<dbReference type="InterPro" id="IPR032559">
    <property type="entry name" value="DUF4933"/>
</dbReference>